<sequence length="283" mass="31556">MNVKNIFVVMIMALFFAGYKFQEKSQNIIGNFNKEKDLYLAHFDCKTDVDDLHSVAGVATILSHPRFMGVKYHAVAGAYGIQEGLYVPANELFEAAFGKHWSDAHSDFNSALEEVTGLAVGALKNGGSIWIAEAGQSDFTYALVQNIMKLDPSIDIKNRIHVVQHSDWNESVTTPDKLKFVKENCSYHKIPDGNVIGNGSPGFVTNQPVDLSQYIDDENILKVWKLAIEIANKYNGKENRYNNKAIAAGGLDFSDVSETCRIFGYDYIKDVAQFFEIFGSENN</sequence>
<gene>
    <name evidence="1" type="ordered locus">MROS_2585</name>
</gene>
<dbReference type="OrthoDB" id="7403807at2"/>
<dbReference type="AlphaFoldDB" id="I6Z9J4"/>
<name>I6Z9J4_MELRP</name>
<dbReference type="eggNOG" id="COG3401">
    <property type="taxonomic scope" value="Bacteria"/>
</dbReference>
<dbReference type="Proteomes" id="UP000009011">
    <property type="component" value="Chromosome"/>
</dbReference>
<organism evidence="1 2">
    <name type="scientific">Melioribacter roseus (strain DSM 23840 / JCM 17771 / VKM B-2668 / P3M-2)</name>
    <dbReference type="NCBI Taxonomy" id="1191523"/>
    <lineage>
        <taxon>Bacteria</taxon>
        <taxon>Pseudomonadati</taxon>
        <taxon>Ignavibacteriota</taxon>
        <taxon>Ignavibacteria</taxon>
        <taxon>Ignavibacteriales</taxon>
        <taxon>Melioribacteraceae</taxon>
        <taxon>Melioribacter</taxon>
    </lineage>
</organism>
<evidence type="ECO:0000313" key="1">
    <source>
        <dbReference type="EMBL" id="AFN75815.1"/>
    </source>
</evidence>
<reference evidence="1 2" key="1">
    <citation type="journal article" date="2013" name="PLoS ONE">
        <title>Genomic analysis of Melioribacter roseus, facultatively anaerobic organotrophic bacterium representing a novel deep lineage within Bacteriodetes/Chlorobi group.</title>
        <authorList>
            <person name="Kadnikov V.V."/>
            <person name="Mardanov A.V."/>
            <person name="Podosokorskaya O.A."/>
            <person name="Gavrilov S.N."/>
            <person name="Kublanov I.V."/>
            <person name="Beletsky A.V."/>
            <person name="Bonch-Osmolovskaya E.A."/>
            <person name="Ravin N.V."/>
        </authorList>
    </citation>
    <scope>NUCLEOTIDE SEQUENCE [LARGE SCALE GENOMIC DNA]</scope>
    <source>
        <strain evidence="2">JCM 17771 / P3M-2</strain>
    </source>
</reference>
<dbReference type="PATRIC" id="fig|1191523.3.peg.2720"/>
<accession>I6Z9J4</accession>
<dbReference type="EMBL" id="CP003557">
    <property type="protein sequence ID" value="AFN75815.1"/>
    <property type="molecule type" value="Genomic_DNA"/>
</dbReference>
<dbReference type="STRING" id="1191523.MROS_2585"/>
<dbReference type="RefSeq" id="WP_014857245.1">
    <property type="nucleotide sequence ID" value="NC_018178.1"/>
</dbReference>
<proteinExistence type="predicted"/>
<evidence type="ECO:0000313" key="2">
    <source>
        <dbReference type="Proteomes" id="UP000009011"/>
    </source>
</evidence>
<dbReference type="HOGENOM" id="CLU_050654_0_0_10"/>
<dbReference type="KEGG" id="mro:MROS_2585"/>
<protein>
    <submittedName>
        <fullName evidence="1">Uncharacterized protein</fullName>
    </submittedName>
</protein>
<keyword evidence="2" id="KW-1185">Reference proteome</keyword>